<reference evidence="1" key="1">
    <citation type="submission" date="2020-08" db="EMBL/GenBank/DDBJ databases">
        <title>Multicomponent nature underlies the extraordinary mechanical properties of spider dragline silk.</title>
        <authorList>
            <person name="Kono N."/>
            <person name="Nakamura H."/>
            <person name="Mori M."/>
            <person name="Yoshida Y."/>
            <person name="Ohtoshi R."/>
            <person name="Malay A.D."/>
            <person name="Moran D.A.P."/>
            <person name="Tomita M."/>
            <person name="Numata K."/>
            <person name="Arakawa K."/>
        </authorList>
    </citation>
    <scope>NUCLEOTIDE SEQUENCE</scope>
</reference>
<comment type="caution">
    <text evidence="1">The sequence shown here is derived from an EMBL/GenBank/DDBJ whole genome shotgun (WGS) entry which is preliminary data.</text>
</comment>
<dbReference type="AlphaFoldDB" id="A0A8X6X3V6"/>
<gene>
    <name evidence="1" type="ORF">TNIN_329381</name>
</gene>
<dbReference type="EMBL" id="BMAV01004925">
    <property type="protein sequence ID" value="GFY45576.1"/>
    <property type="molecule type" value="Genomic_DNA"/>
</dbReference>
<sequence>MNNNKEKNVLASPPIPPIKMMCHRDHLVHNRASPLLLLSIVCSRTGKICPKNEDGIFFLVALPLGVGSNNHECSYHLSIMFGVSGDGNAYPVFPCLVSVGQLSVII</sequence>
<name>A0A8X6X3V6_9ARAC</name>
<evidence type="ECO:0000313" key="1">
    <source>
        <dbReference type="EMBL" id="GFY45576.1"/>
    </source>
</evidence>
<proteinExistence type="predicted"/>
<organism evidence="1 2">
    <name type="scientific">Trichonephila inaurata madagascariensis</name>
    <dbReference type="NCBI Taxonomy" id="2747483"/>
    <lineage>
        <taxon>Eukaryota</taxon>
        <taxon>Metazoa</taxon>
        <taxon>Ecdysozoa</taxon>
        <taxon>Arthropoda</taxon>
        <taxon>Chelicerata</taxon>
        <taxon>Arachnida</taxon>
        <taxon>Araneae</taxon>
        <taxon>Araneomorphae</taxon>
        <taxon>Entelegynae</taxon>
        <taxon>Araneoidea</taxon>
        <taxon>Nephilidae</taxon>
        <taxon>Trichonephila</taxon>
        <taxon>Trichonephila inaurata</taxon>
    </lineage>
</organism>
<dbReference type="Proteomes" id="UP000886998">
    <property type="component" value="Unassembled WGS sequence"/>
</dbReference>
<keyword evidence="2" id="KW-1185">Reference proteome</keyword>
<accession>A0A8X6X3V6</accession>
<evidence type="ECO:0000313" key="2">
    <source>
        <dbReference type="Proteomes" id="UP000886998"/>
    </source>
</evidence>
<protein>
    <submittedName>
        <fullName evidence="1">Uncharacterized protein</fullName>
    </submittedName>
</protein>